<accession>A0A3C1KPZ7</accession>
<feature type="binding site" evidence="2">
    <location>
        <position position="29"/>
    </location>
    <ligand>
        <name>substrate</name>
    </ligand>
</feature>
<protein>
    <recommendedName>
        <fullName evidence="2">Ditrans,polycis-undecaprenyl-diphosphate synthase ((2E,6E)-farnesyl-diphosphate specific)</fullName>
        <ecNumber evidence="2">2.5.1.31</ecNumber>
    </recommendedName>
    <alternativeName>
        <fullName evidence="2">Ditrans,polycis-undecaprenylcistransferase</fullName>
    </alternativeName>
    <alternativeName>
        <fullName evidence="2">Undecaprenyl diphosphate synthase</fullName>
        <shortName evidence="2">UDS</shortName>
    </alternativeName>
    <alternativeName>
        <fullName evidence="2">Undecaprenyl pyrophosphate synthase</fullName>
        <shortName evidence="2">UPP synthase</shortName>
    </alternativeName>
</protein>
<comment type="subunit">
    <text evidence="2">Homodimer.</text>
</comment>
<comment type="caution">
    <text evidence="2">Lacks conserved residue(s) required for the propagation of feature annotation.</text>
</comment>
<dbReference type="STRING" id="1121937.GCA_000423125_00492"/>
<proteinExistence type="inferred from homology"/>
<sequence length="256" mass="28896">MPSRESPGQPEHTPVPRHVAIIMDGNNRWARRQSLPGAAGHRAGVEAVRGVLRSCQQHGIEVLTLFAFSSENWGRPRPEVRALLALLSRYLRNEVRDLHKDGVRLRFMGERRRFSDRLQRLMANAEFLTRDNTVATVVLAVDYGGRWDITQASRQLAARVQAGEMTVEDIDEASLSRAMALGDLPAPDLCIRTGGDARISNFMLWQFAYSELYFTHTLWPDFGELEFARALSDYARRERRFGVRESDALASGAQDA</sequence>
<dbReference type="GO" id="GO:0071555">
    <property type="term" value="P:cell wall organization"/>
    <property type="evidence" value="ECO:0007669"/>
    <property type="project" value="UniProtKB-KW"/>
</dbReference>
<keyword evidence="2" id="KW-0961">Cell wall biogenesis/degradation</keyword>
<dbReference type="InterPro" id="IPR001441">
    <property type="entry name" value="UPP_synth-like"/>
</dbReference>
<gene>
    <name evidence="2 3" type="primary">uppS</name>
    <name evidence="3" type="ORF">DCP75_11315</name>
</gene>
<keyword evidence="2" id="KW-0133">Cell shape</keyword>
<dbReference type="Proteomes" id="UP000259273">
    <property type="component" value="Unassembled WGS sequence"/>
</dbReference>
<feature type="binding site" evidence="2">
    <location>
        <position position="211"/>
    </location>
    <ligand>
        <name>Mg(2+)</name>
        <dbReference type="ChEBI" id="CHEBI:18420"/>
    </ligand>
</feature>
<dbReference type="GO" id="GO:0016094">
    <property type="term" value="P:polyprenol biosynthetic process"/>
    <property type="evidence" value="ECO:0007669"/>
    <property type="project" value="TreeGrafter"/>
</dbReference>
<name>A0A3C1KPZ7_9GAMM</name>
<feature type="binding site" evidence="2">
    <location>
        <begin position="25"/>
        <end position="28"/>
    </location>
    <ligand>
        <name>substrate</name>
    </ligand>
</feature>
<reference evidence="3 4" key="1">
    <citation type="journal article" date="2018" name="Nat. Biotechnol.">
        <title>A standardized bacterial taxonomy based on genome phylogeny substantially revises the tree of life.</title>
        <authorList>
            <person name="Parks D.H."/>
            <person name="Chuvochina M."/>
            <person name="Waite D.W."/>
            <person name="Rinke C."/>
            <person name="Skarshewski A."/>
            <person name="Chaumeil P.A."/>
            <person name="Hugenholtz P."/>
        </authorList>
    </citation>
    <scope>NUCLEOTIDE SEQUENCE [LARGE SCALE GENOMIC DNA]</scope>
    <source>
        <strain evidence="3">UBA9158</strain>
    </source>
</reference>
<dbReference type="AlphaFoldDB" id="A0A3C1KPZ7"/>
<dbReference type="Pfam" id="PF01255">
    <property type="entry name" value="Prenyltransf"/>
    <property type="match status" value="1"/>
</dbReference>
<feature type="binding site" evidence="2">
    <location>
        <begin position="69"/>
        <end position="71"/>
    </location>
    <ligand>
        <name>substrate</name>
    </ligand>
</feature>
<comment type="catalytic activity">
    <reaction evidence="2">
        <text>8 isopentenyl diphosphate + (2E,6E)-farnesyl diphosphate = di-trans,octa-cis-undecaprenyl diphosphate + 8 diphosphate</text>
        <dbReference type="Rhea" id="RHEA:27551"/>
        <dbReference type="ChEBI" id="CHEBI:33019"/>
        <dbReference type="ChEBI" id="CHEBI:58405"/>
        <dbReference type="ChEBI" id="CHEBI:128769"/>
        <dbReference type="ChEBI" id="CHEBI:175763"/>
        <dbReference type="EC" id="2.5.1.31"/>
    </reaction>
</comment>
<keyword evidence="2" id="KW-0573">Peptidoglycan synthesis</keyword>
<dbReference type="EC" id="2.5.1.31" evidence="2"/>
<evidence type="ECO:0000313" key="4">
    <source>
        <dbReference type="Proteomes" id="UP000259273"/>
    </source>
</evidence>
<organism evidence="3 4">
    <name type="scientific">Haliea salexigens</name>
    <dbReference type="NCBI Taxonomy" id="287487"/>
    <lineage>
        <taxon>Bacteria</taxon>
        <taxon>Pseudomonadati</taxon>
        <taxon>Pseudomonadota</taxon>
        <taxon>Gammaproteobacteria</taxon>
        <taxon>Cellvibrionales</taxon>
        <taxon>Halieaceae</taxon>
        <taxon>Haliea</taxon>
    </lineage>
</organism>
<dbReference type="GO" id="GO:0005829">
    <property type="term" value="C:cytosol"/>
    <property type="evidence" value="ECO:0007669"/>
    <property type="project" value="TreeGrafter"/>
</dbReference>
<dbReference type="InterPro" id="IPR018520">
    <property type="entry name" value="UPP_synth-like_CS"/>
</dbReference>
<feature type="binding site" evidence="2">
    <location>
        <position position="24"/>
    </location>
    <ligand>
        <name>Mg(2+)</name>
        <dbReference type="ChEBI" id="CHEBI:18420"/>
    </ligand>
</feature>
<evidence type="ECO:0000313" key="3">
    <source>
        <dbReference type="EMBL" id="HAN28286.1"/>
    </source>
</evidence>
<feature type="binding site" evidence="2">
    <location>
        <position position="41"/>
    </location>
    <ligand>
        <name>substrate</name>
    </ligand>
</feature>
<comment type="caution">
    <text evidence="3">The sequence shown here is derived from an EMBL/GenBank/DDBJ whole genome shotgun (WGS) entry which is preliminary data.</text>
</comment>
<dbReference type="GO" id="GO:0000287">
    <property type="term" value="F:magnesium ion binding"/>
    <property type="evidence" value="ECO:0007669"/>
    <property type="project" value="UniProtKB-UniRule"/>
</dbReference>
<comment type="similarity">
    <text evidence="2">Belongs to the UPP synthase family.</text>
</comment>
<keyword evidence="2" id="KW-0479">Metal-binding</keyword>
<feature type="active site" description="Proton acceptor" evidence="2">
    <location>
        <position position="72"/>
    </location>
</feature>
<dbReference type="FunFam" id="3.40.1180.10:FF:000001">
    <property type="entry name" value="(2E,6E)-farnesyl-diphosphate-specific ditrans,polycis-undecaprenyl-diphosphate synthase"/>
    <property type="match status" value="1"/>
</dbReference>
<evidence type="ECO:0000256" key="2">
    <source>
        <dbReference type="HAMAP-Rule" id="MF_01139"/>
    </source>
</evidence>
<dbReference type="PANTHER" id="PTHR10291">
    <property type="entry name" value="DEHYDRODOLICHYL DIPHOSPHATE SYNTHASE FAMILY MEMBER"/>
    <property type="match status" value="1"/>
</dbReference>
<comment type="function">
    <text evidence="2">Catalyzes the sequential condensation of isopentenyl diphosphate (IPP) with (2E,6E)-farnesyl diphosphate (E,E-FPP) to yield (2Z,6Z,10Z,14Z,18Z,22Z,26Z,30Z,34E,38E)-undecaprenyl diphosphate (di-trans,octa-cis-UPP). UPP is the precursor of glycosyl carrier lipid in the biosynthesis of bacterial cell wall polysaccharide components such as peptidoglycan and lipopolysaccharide.</text>
</comment>
<dbReference type="GO" id="GO:0008360">
    <property type="term" value="P:regulation of cell shape"/>
    <property type="evidence" value="ECO:0007669"/>
    <property type="project" value="UniProtKB-KW"/>
</dbReference>
<dbReference type="InterPro" id="IPR036424">
    <property type="entry name" value="UPP_synth-like_sf"/>
</dbReference>
<feature type="binding site" evidence="2">
    <location>
        <begin position="198"/>
        <end position="200"/>
    </location>
    <ligand>
        <name>substrate</name>
    </ligand>
</feature>
<dbReference type="CDD" id="cd00475">
    <property type="entry name" value="Cis_IPPS"/>
    <property type="match status" value="1"/>
</dbReference>
<dbReference type="HAMAP" id="MF_01139">
    <property type="entry name" value="ISPT"/>
    <property type="match status" value="1"/>
</dbReference>
<dbReference type="GO" id="GO:0009252">
    <property type="term" value="P:peptidoglycan biosynthetic process"/>
    <property type="evidence" value="ECO:0007669"/>
    <property type="project" value="UniProtKB-UniRule"/>
</dbReference>
<comment type="cofactor">
    <cofactor evidence="2">
        <name>Mg(2+)</name>
        <dbReference type="ChEBI" id="CHEBI:18420"/>
    </cofactor>
    <text evidence="2">Binds 2 magnesium ions per subunit.</text>
</comment>
<keyword evidence="2" id="KW-0460">Magnesium</keyword>
<feature type="binding site" evidence="2">
    <location>
        <position position="73"/>
    </location>
    <ligand>
        <name>substrate</name>
    </ligand>
</feature>
<feature type="active site" evidence="2">
    <location>
        <position position="24"/>
    </location>
</feature>
<keyword evidence="1 2" id="KW-0808">Transferase</keyword>
<dbReference type="SUPFAM" id="SSF64005">
    <property type="entry name" value="Undecaprenyl diphosphate synthase"/>
    <property type="match status" value="1"/>
</dbReference>
<dbReference type="NCBIfam" id="TIGR00055">
    <property type="entry name" value="uppS"/>
    <property type="match status" value="1"/>
</dbReference>
<dbReference type="Gene3D" id="3.40.1180.10">
    <property type="entry name" value="Decaprenyl diphosphate synthase-like"/>
    <property type="match status" value="1"/>
</dbReference>
<dbReference type="PANTHER" id="PTHR10291:SF0">
    <property type="entry name" value="DEHYDRODOLICHYL DIPHOSPHATE SYNTHASE 2"/>
    <property type="match status" value="1"/>
</dbReference>
<evidence type="ECO:0000256" key="1">
    <source>
        <dbReference type="ARBA" id="ARBA00022679"/>
    </source>
</evidence>
<feature type="binding site" evidence="2">
    <location>
        <position position="192"/>
    </location>
    <ligand>
        <name>substrate</name>
    </ligand>
</feature>
<feature type="binding site" evidence="2">
    <location>
        <position position="75"/>
    </location>
    <ligand>
        <name>substrate</name>
    </ligand>
</feature>
<dbReference type="PROSITE" id="PS01066">
    <property type="entry name" value="UPP_SYNTHASE"/>
    <property type="match status" value="1"/>
</dbReference>
<dbReference type="EMBL" id="DMND01000151">
    <property type="protein sequence ID" value="HAN28286.1"/>
    <property type="molecule type" value="Genomic_DNA"/>
</dbReference>
<dbReference type="GO" id="GO:0008834">
    <property type="term" value="F:ditrans,polycis-undecaprenyl-diphosphate synthase [(2E,6E)-farnesyl-diphosphate specific] activity"/>
    <property type="evidence" value="ECO:0007669"/>
    <property type="project" value="UniProtKB-UniRule"/>
</dbReference>